<keyword evidence="5 9" id="KW-0653">Protein transport</keyword>
<sequence length="58" mass="6755">MNNNRNFFANVVSEMKKVHWPTGQEVVKYTVLVAIAVIFFLAFFYAIDLIITYVIELI</sequence>
<dbReference type="PROSITE" id="PS01067">
    <property type="entry name" value="SECE_SEC61G"/>
    <property type="match status" value="1"/>
</dbReference>
<proteinExistence type="inferred from homology"/>
<dbReference type="InterPro" id="IPR001901">
    <property type="entry name" value="Translocase_SecE/Sec61-g"/>
</dbReference>
<dbReference type="Pfam" id="PF00584">
    <property type="entry name" value="SecE"/>
    <property type="match status" value="1"/>
</dbReference>
<protein>
    <recommendedName>
        <fullName evidence="9">Protein translocase subunit SecE</fullName>
    </recommendedName>
</protein>
<dbReference type="InterPro" id="IPR038379">
    <property type="entry name" value="SecE_sf"/>
</dbReference>
<evidence type="ECO:0000256" key="1">
    <source>
        <dbReference type="ARBA" id="ARBA00004370"/>
    </source>
</evidence>
<comment type="subunit">
    <text evidence="9">Component of the Sec protein translocase complex. Heterotrimer consisting of SecY, SecE and SecG subunits. The heterotrimers can form oligomers, although 1 heterotrimer is thought to be able to translocate proteins. Interacts with the ribosome. Interacts with SecDF, and other proteins may be involved. Interacts with SecA.</text>
</comment>
<dbReference type="EMBL" id="FOIT01000004">
    <property type="protein sequence ID" value="SEW06554.1"/>
    <property type="molecule type" value="Genomic_DNA"/>
</dbReference>
<dbReference type="GO" id="GO:0005886">
    <property type="term" value="C:plasma membrane"/>
    <property type="evidence" value="ECO:0007669"/>
    <property type="project" value="UniProtKB-SubCell"/>
</dbReference>
<evidence type="ECO:0000256" key="2">
    <source>
        <dbReference type="ARBA" id="ARBA00022448"/>
    </source>
</evidence>
<evidence type="ECO:0000313" key="10">
    <source>
        <dbReference type="EMBL" id="SEW06554.1"/>
    </source>
</evidence>
<comment type="subcellular location">
    <subcellularLocation>
        <location evidence="9">Cell membrane</location>
        <topology evidence="9">Single-pass membrane protein</topology>
    </subcellularLocation>
    <subcellularLocation>
        <location evidence="1">Membrane</location>
    </subcellularLocation>
</comment>
<comment type="function">
    <text evidence="9">Essential subunit of the Sec protein translocation channel SecYEG. Clamps together the 2 halves of SecY. May contact the channel plug during translocation.</text>
</comment>
<feature type="transmembrane region" description="Helical" evidence="9">
    <location>
        <begin position="29"/>
        <end position="55"/>
    </location>
</feature>
<dbReference type="Gene3D" id="1.20.5.1030">
    <property type="entry name" value="Preprotein translocase secy subunit"/>
    <property type="match status" value="1"/>
</dbReference>
<evidence type="ECO:0000256" key="7">
    <source>
        <dbReference type="ARBA" id="ARBA00023010"/>
    </source>
</evidence>
<keyword evidence="4 9" id="KW-0812">Transmembrane</keyword>
<dbReference type="HAMAP" id="MF_00422">
    <property type="entry name" value="SecE"/>
    <property type="match status" value="1"/>
</dbReference>
<keyword evidence="3 9" id="KW-1003">Cell membrane</keyword>
<dbReference type="GO" id="GO:0009306">
    <property type="term" value="P:protein secretion"/>
    <property type="evidence" value="ECO:0007669"/>
    <property type="project" value="UniProtKB-UniRule"/>
</dbReference>
<evidence type="ECO:0000256" key="3">
    <source>
        <dbReference type="ARBA" id="ARBA00022475"/>
    </source>
</evidence>
<dbReference type="PANTHER" id="PTHR33910:SF1">
    <property type="entry name" value="PROTEIN TRANSLOCASE SUBUNIT SECE"/>
    <property type="match status" value="1"/>
</dbReference>
<accession>A0A662Z505</accession>
<dbReference type="NCBIfam" id="TIGR00964">
    <property type="entry name" value="secE_bact"/>
    <property type="match status" value="1"/>
</dbReference>
<evidence type="ECO:0000256" key="5">
    <source>
        <dbReference type="ARBA" id="ARBA00022927"/>
    </source>
</evidence>
<dbReference type="GO" id="GO:0065002">
    <property type="term" value="P:intracellular protein transmembrane transport"/>
    <property type="evidence" value="ECO:0007669"/>
    <property type="project" value="UniProtKB-UniRule"/>
</dbReference>
<reference evidence="10 11" key="1">
    <citation type="submission" date="2016-10" db="EMBL/GenBank/DDBJ databases">
        <authorList>
            <person name="Varghese N."/>
            <person name="Submissions S."/>
        </authorList>
    </citation>
    <scope>NUCLEOTIDE SEQUENCE [LARGE SCALE GENOMIC DNA]</scope>
    <source>
        <strain evidence="10 11">IBRC-M10081</strain>
    </source>
</reference>
<dbReference type="GO" id="GO:0006605">
    <property type="term" value="P:protein targeting"/>
    <property type="evidence" value="ECO:0007669"/>
    <property type="project" value="UniProtKB-UniRule"/>
</dbReference>
<dbReference type="GO" id="GO:0008320">
    <property type="term" value="F:protein transmembrane transporter activity"/>
    <property type="evidence" value="ECO:0007669"/>
    <property type="project" value="UniProtKB-UniRule"/>
</dbReference>
<dbReference type="GO" id="GO:0043952">
    <property type="term" value="P:protein transport by the Sec complex"/>
    <property type="evidence" value="ECO:0007669"/>
    <property type="project" value="UniProtKB-UniRule"/>
</dbReference>
<dbReference type="PANTHER" id="PTHR33910">
    <property type="entry name" value="PROTEIN TRANSLOCASE SUBUNIT SECE"/>
    <property type="match status" value="1"/>
</dbReference>
<keyword evidence="7 9" id="KW-0811">Translocation</keyword>
<evidence type="ECO:0000256" key="4">
    <source>
        <dbReference type="ARBA" id="ARBA00022692"/>
    </source>
</evidence>
<dbReference type="OrthoDB" id="9813233at2"/>
<evidence type="ECO:0000256" key="8">
    <source>
        <dbReference type="ARBA" id="ARBA00023136"/>
    </source>
</evidence>
<keyword evidence="2 9" id="KW-0813">Transport</keyword>
<dbReference type="InterPro" id="IPR005807">
    <property type="entry name" value="SecE_bac"/>
</dbReference>
<dbReference type="Proteomes" id="UP000243605">
    <property type="component" value="Unassembled WGS sequence"/>
</dbReference>
<evidence type="ECO:0000313" key="11">
    <source>
        <dbReference type="Proteomes" id="UP000243605"/>
    </source>
</evidence>
<name>A0A662Z505_9STAP</name>
<keyword evidence="11" id="KW-1185">Reference proteome</keyword>
<evidence type="ECO:0000256" key="9">
    <source>
        <dbReference type="HAMAP-Rule" id="MF_00422"/>
    </source>
</evidence>
<keyword evidence="8 9" id="KW-0472">Membrane</keyword>
<organism evidence="10 11">
    <name type="scientific">Aliicoccus persicus</name>
    <dbReference type="NCBI Taxonomy" id="930138"/>
    <lineage>
        <taxon>Bacteria</taxon>
        <taxon>Bacillati</taxon>
        <taxon>Bacillota</taxon>
        <taxon>Bacilli</taxon>
        <taxon>Bacillales</taxon>
        <taxon>Staphylococcaceae</taxon>
        <taxon>Aliicoccus</taxon>
    </lineage>
</organism>
<dbReference type="AlphaFoldDB" id="A0A662Z505"/>
<gene>
    <name evidence="9" type="primary">secE</name>
    <name evidence="10" type="ORF">SAMN05192557_1441</name>
</gene>
<evidence type="ECO:0000256" key="6">
    <source>
        <dbReference type="ARBA" id="ARBA00022989"/>
    </source>
</evidence>
<dbReference type="RefSeq" id="WP_091475249.1">
    <property type="nucleotide sequence ID" value="NZ_FOIT01000004.1"/>
</dbReference>
<comment type="similarity">
    <text evidence="9">Belongs to the SecE/SEC61-gamma family.</text>
</comment>
<keyword evidence="6 9" id="KW-1133">Transmembrane helix</keyword>